<feature type="transmembrane region" description="Helical" evidence="7">
    <location>
        <begin position="256"/>
        <end position="274"/>
    </location>
</feature>
<dbReference type="Proteomes" id="UP001597343">
    <property type="component" value="Unassembled WGS sequence"/>
</dbReference>
<feature type="transmembrane region" description="Helical" evidence="7">
    <location>
        <begin position="350"/>
        <end position="369"/>
    </location>
</feature>
<feature type="domain" description="Major facilitator superfamily (MFS) profile" evidence="8">
    <location>
        <begin position="11"/>
        <end position="396"/>
    </location>
</feature>
<dbReference type="InterPro" id="IPR011701">
    <property type="entry name" value="MFS"/>
</dbReference>
<evidence type="ECO:0000256" key="1">
    <source>
        <dbReference type="ARBA" id="ARBA00004651"/>
    </source>
</evidence>
<evidence type="ECO:0000256" key="7">
    <source>
        <dbReference type="SAM" id="Phobius"/>
    </source>
</evidence>
<evidence type="ECO:0000313" key="9">
    <source>
        <dbReference type="EMBL" id="MFD2170079.1"/>
    </source>
</evidence>
<keyword evidence="5 7" id="KW-1133">Transmembrane helix</keyword>
<name>A0ABW4ZX33_9BACL</name>
<comment type="caution">
    <text evidence="9">The sequence shown here is derived from an EMBL/GenBank/DDBJ whole genome shotgun (WGS) entry which is preliminary data.</text>
</comment>
<dbReference type="PANTHER" id="PTHR23513">
    <property type="entry name" value="INTEGRAL MEMBRANE EFFLUX PROTEIN-RELATED"/>
    <property type="match status" value="1"/>
</dbReference>
<feature type="transmembrane region" description="Helical" evidence="7">
    <location>
        <begin position="12"/>
        <end position="37"/>
    </location>
</feature>
<keyword evidence="4 7" id="KW-0812">Transmembrane</keyword>
<dbReference type="Pfam" id="PF07690">
    <property type="entry name" value="MFS_1"/>
    <property type="match status" value="1"/>
</dbReference>
<dbReference type="RefSeq" id="WP_386045728.1">
    <property type="nucleotide sequence ID" value="NZ_JBHUIO010000005.1"/>
</dbReference>
<dbReference type="PROSITE" id="PS50850">
    <property type="entry name" value="MFS"/>
    <property type="match status" value="1"/>
</dbReference>
<dbReference type="EMBL" id="JBHUIO010000005">
    <property type="protein sequence ID" value="MFD2170079.1"/>
    <property type="molecule type" value="Genomic_DNA"/>
</dbReference>
<dbReference type="CDD" id="cd06173">
    <property type="entry name" value="MFS_MefA_like"/>
    <property type="match status" value="1"/>
</dbReference>
<keyword evidence="2" id="KW-0813">Transport</keyword>
<dbReference type="InterPro" id="IPR036259">
    <property type="entry name" value="MFS_trans_sf"/>
</dbReference>
<feature type="transmembrane region" description="Helical" evidence="7">
    <location>
        <begin position="104"/>
        <end position="120"/>
    </location>
</feature>
<reference evidence="10" key="1">
    <citation type="journal article" date="2019" name="Int. J. Syst. Evol. Microbiol.">
        <title>The Global Catalogue of Microorganisms (GCM) 10K type strain sequencing project: providing services to taxonomists for standard genome sequencing and annotation.</title>
        <authorList>
            <consortium name="The Broad Institute Genomics Platform"/>
            <consortium name="The Broad Institute Genome Sequencing Center for Infectious Disease"/>
            <person name="Wu L."/>
            <person name="Ma J."/>
        </authorList>
    </citation>
    <scope>NUCLEOTIDE SEQUENCE [LARGE SCALE GENOMIC DNA]</scope>
    <source>
        <strain evidence="10">CGMCC 1.13574</strain>
    </source>
</reference>
<evidence type="ECO:0000256" key="2">
    <source>
        <dbReference type="ARBA" id="ARBA00022448"/>
    </source>
</evidence>
<feature type="transmembrane region" description="Helical" evidence="7">
    <location>
        <begin position="49"/>
        <end position="69"/>
    </location>
</feature>
<organism evidence="9 10">
    <name type="scientific">Tumebacillus lipolyticus</name>
    <dbReference type="NCBI Taxonomy" id="1280370"/>
    <lineage>
        <taxon>Bacteria</taxon>
        <taxon>Bacillati</taxon>
        <taxon>Bacillota</taxon>
        <taxon>Bacilli</taxon>
        <taxon>Bacillales</taxon>
        <taxon>Alicyclobacillaceae</taxon>
        <taxon>Tumebacillus</taxon>
    </lineage>
</organism>
<keyword evidence="10" id="KW-1185">Reference proteome</keyword>
<evidence type="ECO:0000256" key="6">
    <source>
        <dbReference type="ARBA" id="ARBA00023136"/>
    </source>
</evidence>
<dbReference type="PANTHER" id="PTHR23513:SF6">
    <property type="entry name" value="MAJOR FACILITATOR SUPERFAMILY ASSOCIATED DOMAIN-CONTAINING PROTEIN"/>
    <property type="match status" value="1"/>
</dbReference>
<evidence type="ECO:0000256" key="4">
    <source>
        <dbReference type="ARBA" id="ARBA00022692"/>
    </source>
</evidence>
<keyword evidence="3" id="KW-1003">Cell membrane</keyword>
<keyword evidence="6 7" id="KW-0472">Membrane</keyword>
<proteinExistence type="predicted"/>
<feature type="transmembrane region" description="Helical" evidence="7">
    <location>
        <begin position="220"/>
        <end position="244"/>
    </location>
</feature>
<feature type="transmembrane region" description="Helical" evidence="7">
    <location>
        <begin position="171"/>
        <end position="190"/>
    </location>
</feature>
<dbReference type="SUPFAM" id="SSF103473">
    <property type="entry name" value="MFS general substrate transporter"/>
    <property type="match status" value="1"/>
</dbReference>
<protein>
    <submittedName>
        <fullName evidence="9">MFS transporter</fullName>
    </submittedName>
</protein>
<dbReference type="InterPro" id="IPR020846">
    <property type="entry name" value="MFS_dom"/>
</dbReference>
<feature type="transmembrane region" description="Helical" evidence="7">
    <location>
        <begin position="311"/>
        <end position="329"/>
    </location>
</feature>
<feature type="transmembrane region" description="Helical" evidence="7">
    <location>
        <begin position="141"/>
        <end position="165"/>
    </location>
</feature>
<feature type="transmembrane region" description="Helical" evidence="7">
    <location>
        <begin position="76"/>
        <end position="98"/>
    </location>
</feature>
<gene>
    <name evidence="9" type="ORF">ACFSOY_08730</name>
</gene>
<sequence length="415" mass="45031">MALGGIWSSPRFLFYATGSTINNLGNQLYFLVLPLLVYSMTQSALNMSVMAVCEALPQVLLSLFAGALVDRLSRRTVIFAALCFQAFCCALISTLFSVGLLEVWMLYLLGTCLAIGQVFLRTAEFATIPAMFPDRKLEASAGLSSCFTATTIFGPLLAGILIAAFEYQTLLIINALTYFAPILLCLITRIPHESLGGVRSISQVLIDTRNGLRWILDSRILVSIAIVMGLSNLADSGILTVVLFHLKDELAMADNLISYVLMVNGLGMLIGTILPPRLKRLARGKMMLLALLLNNFGVALFLIPVAWIAPIALFIGSIGGMMLHISYTVMIQESVPNEMLGRVNGAMRTLIAITFPLSTSMLGSITGFLGSETAFLTAVSLSILPLLIILKGPVYRFSQQQLNEEVVNRSSNMIS</sequence>
<evidence type="ECO:0000259" key="8">
    <source>
        <dbReference type="PROSITE" id="PS50850"/>
    </source>
</evidence>
<evidence type="ECO:0000256" key="3">
    <source>
        <dbReference type="ARBA" id="ARBA00022475"/>
    </source>
</evidence>
<evidence type="ECO:0000313" key="10">
    <source>
        <dbReference type="Proteomes" id="UP001597343"/>
    </source>
</evidence>
<feature type="transmembrane region" description="Helical" evidence="7">
    <location>
        <begin position="375"/>
        <end position="394"/>
    </location>
</feature>
<accession>A0ABW4ZX33</accession>
<feature type="transmembrane region" description="Helical" evidence="7">
    <location>
        <begin position="286"/>
        <end position="305"/>
    </location>
</feature>
<dbReference type="Gene3D" id="1.20.1250.20">
    <property type="entry name" value="MFS general substrate transporter like domains"/>
    <property type="match status" value="1"/>
</dbReference>
<evidence type="ECO:0000256" key="5">
    <source>
        <dbReference type="ARBA" id="ARBA00022989"/>
    </source>
</evidence>
<comment type="subcellular location">
    <subcellularLocation>
        <location evidence="1">Cell membrane</location>
        <topology evidence="1">Multi-pass membrane protein</topology>
    </subcellularLocation>
</comment>